<evidence type="ECO:0000313" key="1">
    <source>
        <dbReference type="EMBL" id="CAJ0594724.1"/>
    </source>
</evidence>
<gene>
    <name evidence="1" type="ORF">CYNAS_LOCUS6707</name>
</gene>
<keyword evidence="2" id="KW-1185">Reference proteome</keyword>
<proteinExistence type="predicted"/>
<name>A0AA36LZX1_CYLNA</name>
<dbReference type="AlphaFoldDB" id="A0AA36LZX1"/>
<protein>
    <submittedName>
        <fullName evidence="1">Uncharacterized protein</fullName>
    </submittedName>
</protein>
<sequence length="118" mass="13509">MMSDVTRTTTSEAVRAIRDVADTTRYTISDLEGRFEPLDPSLRYEIAGSCETPYTGGLTKIEIVPQQNHFLRRCHAQPAQDFPWLEVREMPTINGRSVYARVDIAKEMAVADYRKKRT</sequence>
<dbReference type="Proteomes" id="UP001176961">
    <property type="component" value="Unassembled WGS sequence"/>
</dbReference>
<reference evidence="1" key="1">
    <citation type="submission" date="2023-07" db="EMBL/GenBank/DDBJ databases">
        <authorList>
            <consortium name="CYATHOMIX"/>
        </authorList>
    </citation>
    <scope>NUCLEOTIDE SEQUENCE</scope>
    <source>
        <strain evidence="1">N/A</strain>
    </source>
</reference>
<evidence type="ECO:0000313" key="2">
    <source>
        <dbReference type="Proteomes" id="UP001176961"/>
    </source>
</evidence>
<organism evidence="1 2">
    <name type="scientific">Cylicocyclus nassatus</name>
    <name type="common">Nematode worm</name>
    <dbReference type="NCBI Taxonomy" id="53992"/>
    <lineage>
        <taxon>Eukaryota</taxon>
        <taxon>Metazoa</taxon>
        <taxon>Ecdysozoa</taxon>
        <taxon>Nematoda</taxon>
        <taxon>Chromadorea</taxon>
        <taxon>Rhabditida</taxon>
        <taxon>Rhabditina</taxon>
        <taxon>Rhabditomorpha</taxon>
        <taxon>Strongyloidea</taxon>
        <taxon>Strongylidae</taxon>
        <taxon>Cylicocyclus</taxon>
    </lineage>
</organism>
<accession>A0AA36LZX1</accession>
<comment type="caution">
    <text evidence="1">The sequence shown here is derived from an EMBL/GenBank/DDBJ whole genome shotgun (WGS) entry which is preliminary data.</text>
</comment>
<dbReference type="EMBL" id="CATQJL010000112">
    <property type="protein sequence ID" value="CAJ0594724.1"/>
    <property type="molecule type" value="Genomic_DNA"/>
</dbReference>